<dbReference type="AlphaFoldDB" id="A0A1X2DLU8"/>
<keyword evidence="2" id="KW-1185">Reference proteome</keyword>
<organism evidence="1 2">
    <name type="scientific">Mycobacterium szulgai</name>
    <dbReference type="NCBI Taxonomy" id="1787"/>
    <lineage>
        <taxon>Bacteria</taxon>
        <taxon>Bacillati</taxon>
        <taxon>Actinomycetota</taxon>
        <taxon>Actinomycetes</taxon>
        <taxon>Mycobacteriales</taxon>
        <taxon>Mycobacteriaceae</taxon>
        <taxon>Mycobacterium</taxon>
    </lineage>
</organism>
<sequence length="229" mass="24199">MVGDGPATTVCKAGFYIDYPDPNLAGQRLPGFVTAAQCAQGGMHAPVAVMKGEGGQQNPTRIKIGEITYLAPGDTRPAIAGEPWTAPNSSLAVFSSGRVDWAMPVGFMVNDQQPTNEITQSARPVEQLKAAAQWSNAFGVVTTGRVLDPASTPELKDIPSSVSRAVVAADDKTQPIEEWVRGSPVTVEINGATYNLGIITSIDESRHWIVVDLLAPMLADQGARLITTS</sequence>
<gene>
    <name evidence="1" type="ORF">AWC27_13460</name>
</gene>
<evidence type="ECO:0000313" key="2">
    <source>
        <dbReference type="Proteomes" id="UP000193317"/>
    </source>
</evidence>
<protein>
    <submittedName>
        <fullName evidence="1">Uncharacterized protein</fullName>
    </submittedName>
</protein>
<dbReference type="EMBL" id="LQPW01000171">
    <property type="protein sequence ID" value="ORW89111.1"/>
    <property type="molecule type" value="Genomic_DNA"/>
</dbReference>
<accession>A0A1X2DLU8</accession>
<dbReference type="Proteomes" id="UP000193317">
    <property type="component" value="Unassembled WGS sequence"/>
</dbReference>
<comment type="caution">
    <text evidence="1">The sequence shown here is derived from an EMBL/GenBank/DDBJ whole genome shotgun (WGS) entry which is preliminary data.</text>
</comment>
<proteinExistence type="predicted"/>
<reference evidence="1 2" key="1">
    <citation type="submission" date="2016-01" db="EMBL/GenBank/DDBJ databases">
        <title>The new phylogeny of the genus Mycobacterium.</title>
        <authorList>
            <person name="Tarcisio F."/>
            <person name="Conor M."/>
            <person name="Antonella G."/>
            <person name="Elisabetta G."/>
            <person name="Giulia F.S."/>
            <person name="Sara T."/>
            <person name="Anna F."/>
            <person name="Clotilde B."/>
            <person name="Roberto B."/>
            <person name="Veronica D.S."/>
            <person name="Fabio R."/>
            <person name="Monica P."/>
            <person name="Olivier J."/>
            <person name="Enrico T."/>
            <person name="Nicola S."/>
        </authorList>
    </citation>
    <scope>NUCLEOTIDE SEQUENCE [LARGE SCALE GENOMIC DNA]</scope>
    <source>
        <strain evidence="1 2">DSM 44166</strain>
    </source>
</reference>
<dbReference type="RefSeq" id="WP_245847546.1">
    <property type="nucleotide sequence ID" value="NZ_JACKRU010000583.1"/>
</dbReference>
<name>A0A1X2DLU8_MYCSZ</name>
<evidence type="ECO:0000313" key="1">
    <source>
        <dbReference type="EMBL" id="ORW89111.1"/>
    </source>
</evidence>